<dbReference type="AlphaFoldDB" id="A0A1V4H9Z0"/>
<evidence type="ECO:0000313" key="2">
    <source>
        <dbReference type="Proteomes" id="UP000190626"/>
    </source>
</evidence>
<dbReference type="Proteomes" id="UP000190626">
    <property type="component" value="Unassembled WGS sequence"/>
</dbReference>
<sequence>MSIQDAQIIVEKINGTVPKNANYVFPFKITAPNYGQETITKVLESTNYPLGTGKVTEVKTDSEKYSKFTDLKVNNGTALLIKSGDGSDALFSVDSVSKSAVQVGTGNPTESLFLSKGFTDNSIVGELSTTVNLNYANGLGSGFIYKKSVPDLFDRLSTIQFV</sequence>
<reference evidence="2" key="1">
    <citation type="submission" date="2016-07" db="EMBL/GenBank/DDBJ databases">
        <authorList>
            <person name="Florea S."/>
            <person name="Webb J.S."/>
            <person name="Jaromczyk J."/>
            <person name="Schardl C.L."/>
        </authorList>
    </citation>
    <scope>NUCLEOTIDE SEQUENCE [LARGE SCALE GENOMIC DNA]</scope>
    <source>
        <strain evidence="2">CY1</strain>
    </source>
</reference>
<dbReference type="EMBL" id="MBTG01000056">
    <property type="protein sequence ID" value="OPH47577.1"/>
    <property type="molecule type" value="Genomic_DNA"/>
</dbReference>
<keyword evidence="2" id="KW-1185">Reference proteome</keyword>
<protein>
    <submittedName>
        <fullName evidence="1">Uncharacterized protein</fullName>
    </submittedName>
</protein>
<organism evidence="1 2">
    <name type="scientific">Paenibacillus ferrarius</name>
    <dbReference type="NCBI Taxonomy" id="1469647"/>
    <lineage>
        <taxon>Bacteria</taxon>
        <taxon>Bacillati</taxon>
        <taxon>Bacillota</taxon>
        <taxon>Bacilli</taxon>
        <taxon>Bacillales</taxon>
        <taxon>Paenibacillaceae</taxon>
        <taxon>Paenibacillus</taxon>
    </lineage>
</organism>
<dbReference type="RefSeq" id="WP_079420173.1">
    <property type="nucleotide sequence ID" value="NZ_MBTG01000056.1"/>
</dbReference>
<evidence type="ECO:0000313" key="1">
    <source>
        <dbReference type="EMBL" id="OPH47577.1"/>
    </source>
</evidence>
<dbReference type="STRING" id="1469647.BC351_10315"/>
<proteinExistence type="predicted"/>
<accession>A0A1V4H9Z0</accession>
<comment type="caution">
    <text evidence="1">The sequence shown here is derived from an EMBL/GenBank/DDBJ whole genome shotgun (WGS) entry which is preliminary data.</text>
</comment>
<name>A0A1V4H9Z0_9BACL</name>
<gene>
    <name evidence="1" type="ORF">BC351_10315</name>
</gene>